<dbReference type="AlphaFoldDB" id="A0A0F8ZN56"/>
<evidence type="ECO:0000313" key="1">
    <source>
        <dbReference type="EMBL" id="KKK95282.1"/>
    </source>
</evidence>
<protein>
    <submittedName>
        <fullName evidence="1">Uncharacterized protein</fullName>
    </submittedName>
</protein>
<organism evidence="1">
    <name type="scientific">marine sediment metagenome</name>
    <dbReference type="NCBI Taxonomy" id="412755"/>
    <lineage>
        <taxon>unclassified sequences</taxon>
        <taxon>metagenomes</taxon>
        <taxon>ecological metagenomes</taxon>
    </lineage>
</organism>
<dbReference type="EMBL" id="LAZR01046978">
    <property type="protein sequence ID" value="KKK95282.1"/>
    <property type="molecule type" value="Genomic_DNA"/>
</dbReference>
<sequence length="75" mass="8562">MNNLEITSDNAISLFLHCGRCIDDIPEGFSPRDWMDLEVGWSEFGLQVWCKRHNANVIHIDFEGAVHPANTRAHL</sequence>
<gene>
    <name evidence="1" type="ORF">LCGC14_2674390</name>
</gene>
<proteinExistence type="predicted"/>
<reference evidence="1" key="1">
    <citation type="journal article" date="2015" name="Nature">
        <title>Complex archaea that bridge the gap between prokaryotes and eukaryotes.</title>
        <authorList>
            <person name="Spang A."/>
            <person name="Saw J.H."/>
            <person name="Jorgensen S.L."/>
            <person name="Zaremba-Niedzwiedzka K."/>
            <person name="Martijn J."/>
            <person name="Lind A.E."/>
            <person name="van Eijk R."/>
            <person name="Schleper C."/>
            <person name="Guy L."/>
            <person name="Ettema T.J."/>
        </authorList>
    </citation>
    <scope>NUCLEOTIDE SEQUENCE</scope>
</reference>
<comment type="caution">
    <text evidence="1">The sequence shown here is derived from an EMBL/GenBank/DDBJ whole genome shotgun (WGS) entry which is preliminary data.</text>
</comment>
<name>A0A0F8ZN56_9ZZZZ</name>
<accession>A0A0F8ZN56</accession>